<protein>
    <recommendedName>
        <fullName evidence="2">mitogen-activated protein kinase</fullName>
        <ecNumber evidence="2">2.7.11.24</ecNumber>
    </recommendedName>
</protein>
<dbReference type="SUPFAM" id="SSF56112">
    <property type="entry name" value="Protein kinase-like (PK-like)"/>
    <property type="match status" value="1"/>
</dbReference>
<dbReference type="GO" id="GO:0005524">
    <property type="term" value="F:ATP binding"/>
    <property type="evidence" value="ECO:0007669"/>
    <property type="project" value="UniProtKB-UniRule"/>
</dbReference>
<dbReference type="PROSITE" id="PS50011">
    <property type="entry name" value="PROTEIN_KINASE_DOM"/>
    <property type="match status" value="1"/>
</dbReference>
<dbReference type="Pfam" id="PF00069">
    <property type="entry name" value="Pkinase"/>
    <property type="match status" value="1"/>
</dbReference>
<evidence type="ECO:0000259" key="10">
    <source>
        <dbReference type="PROSITE" id="PS50011"/>
    </source>
</evidence>
<evidence type="ECO:0000256" key="1">
    <source>
        <dbReference type="ARBA" id="ARBA00001946"/>
    </source>
</evidence>
<dbReference type="Proteomes" id="UP000682733">
    <property type="component" value="Unassembled WGS sequence"/>
</dbReference>
<evidence type="ECO:0000256" key="4">
    <source>
        <dbReference type="ARBA" id="ARBA00022553"/>
    </source>
</evidence>
<proteinExistence type="predicted"/>
<feature type="binding site" evidence="9">
    <location>
        <position position="50"/>
    </location>
    <ligand>
        <name>ATP</name>
        <dbReference type="ChEBI" id="CHEBI:30616"/>
    </ligand>
</feature>
<dbReference type="FunFam" id="3.30.200.20:FF:000028">
    <property type="entry name" value="Mitogen-activated protein kinase"/>
    <property type="match status" value="1"/>
</dbReference>
<dbReference type="EMBL" id="CAJNOK010000738">
    <property type="protein sequence ID" value="CAF0772255.1"/>
    <property type="molecule type" value="Genomic_DNA"/>
</dbReference>
<evidence type="ECO:0000256" key="3">
    <source>
        <dbReference type="ARBA" id="ARBA00022527"/>
    </source>
</evidence>
<accession>A0A8S2CPS6</accession>
<evidence type="ECO:0000313" key="11">
    <source>
        <dbReference type="EMBL" id="CAF0772255.1"/>
    </source>
</evidence>
<evidence type="ECO:0000256" key="9">
    <source>
        <dbReference type="PROSITE-ProRule" id="PRU10141"/>
    </source>
</evidence>
<dbReference type="SMART" id="SM00220">
    <property type="entry name" value="S_TKc"/>
    <property type="match status" value="1"/>
</dbReference>
<reference evidence="11" key="1">
    <citation type="submission" date="2021-02" db="EMBL/GenBank/DDBJ databases">
        <authorList>
            <person name="Nowell W R."/>
        </authorList>
    </citation>
    <scope>NUCLEOTIDE SEQUENCE</scope>
</reference>
<dbReference type="EC" id="2.7.11.24" evidence="2"/>
<organism evidence="11 13">
    <name type="scientific">Didymodactylos carnosus</name>
    <dbReference type="NCBI Taxonomy" id="1234261"/>
    <lineage>
        <taxon>Eukaryota</taxon>
        <taxon>Metazoa</taxon>
        <taxon>Spiralia</taxon>
        <taxon>Gnathifera</taxon>
        <taxon>Rotifera</taxon>
        <taxon>Eurotatoria</taxon>
        <taxon>Bdelloidea</taxon>
        <taxon>Philodinida</taxon>
        <taxon>Philodinidae</taxon>
        <taxon>Didymodactylos</taxon>
    </lineage>
</organism>
<keyword evidence="4" id="KW-0597">Phosphoprotein</keyword>
<dbReference type="Gene3D" id="1.10.510.10">
    <property type="entry name" value="Transferase(Phosphotransferase) domain 1"/>
    <property type="match status" value="1"/>
</dbReference>
<keyword evidence="6 9" id="KW-0547">Nucleotide-binding</keyword>
<dbReference type="Proteomes" id="UP000677228">
    <property type="component" value="Unassembled WGS sequence"/>
</dbReference>
<keyword evidence="8 9" id="KW-0067">ATP-binding</keyword>
<evidence type="ECO:0000256" key="2">
    <source>
        <dbReference type="ARBA" id="ARBA00012411"/>
    </source>
</evidence>
<sequence length="341" mass="39010">MDEFYKVDVGVAQFTIPARYQDLRPVGTGAYGSVAHARDVLLDREVAIKKMLKPFQSDIHAKRTYRELKLLIHLNNEDAQLLDVFTPDRDEETFNSLYFVLNYVPFDLSRVIKRNITFAEDHIRILIYAMLRGLKFIHSAGVIHRDLKPSNIGIDSDSNLWILDFGLARVAQPTPGILTGYVATRWWRAPEIMYNWEKYDPKADLWSVGCIMAELVLLKPLFAGKDHVEQLDKILCIVGTPSEHKLAEICEPYARDYIRNMGKRTKQDFQKLFGTKRGPNGEITGGLSPEGIAFLEHLLEFDPRDRPSAEEALAIIWETVKSFEIPSWVTNGQQGDDDEEQ</sequence>
<dbReference type="PROSITE" id="PS00107">
    <property type="entry name" value="PROTEIN_KINASE_ATP"/>
    <property type="match status" value="1"/>
</dbReference>
<evidence type="ECO:0000256" key="8">
    <source>
        <dbReference type="ARBA" id="ARBA00022840"/>
    </source>
</evidence>
<dbReference type="InterPro" id="IPR017441">
    <property type="entry name" value="Protein_kinase_ATP_BS"/>
</dbReference>
<keyword evidence="7" id="KW-0418">Kinase</keyword>
<gene>
    <name evidence="11" type="ORF">OVA965_LOCUS3146</name>
    <name evidence="12" type="ORF">TMI583_LOCUS3145</name>
</gene>
<dbReference type="PROSITE" id="PS01351">
    <property type="entry name" value="MAPK"/>
    <property type="match status" value="1"/>
</dbReference>
<dbReference type="InterPro" id="IPR003527">
    <property type="entry name" value="MAP_kinase_CS"/>
</dbReference>
<evidence type="ECO:0000256" key="7">
    <source>
        <dbReference type="ARBA" id="ARBA00022777"/>
    </source>
</evidence>
<keyword evidence="3" id="KW-0723">Serine/threonine-protein kinase</keyword>
<dbReference type="AlphaFoldDB" id="A0A8S2CPS6"/>
<evidence type="ECO:0000313" key="13">
    <source>
        <dbReference type="Proteomes" id="UP000677228"/>
    </source>
</evidence>
<dbReference type="FunFam" id="1.10.510.10:FF:000624">
    <property type="entry name" value="Mitogen-activated protein kinase"/>
    <property type="match status" value="1"/>
</dbReference>
<name>A0A8S2CPS6_9BILA</name>
<keyword evidence="5" id="KW-0808">Transferase</keyword>
<comment type="caution">
    <text evidence="11">The sequence shown here is derived from an EMBL/GenBank/DDBJ whole genome shotgun (WGS) entry which is preliminary data.</text>
</comment>
<evidence type="ECO:0000313" key="12">
    <source>
        <dbReference type="EMBL" id="CAF3553126.1"/>
    </source>
</evidence>
<dbReference type="InterPro" id="IPR000719">
    <property type="entry name" value="Prot_kinase_dom"/>
</dbReference>
<dbReference type="PANTHER" id="PTHR24055">
    <property type="entry name" value="MITOGEN-ACTIVATED PROTEIN KINASE"/>
    <property type="match status" value="1"/>
</dbReference>
<dbReference type="InterPro" id="IPR050117">
    <property type="entry name" value="MAPK"/>
</dbReference>
<dbReference type="Gene3D" id="3.30.200.20">
    <property type="entry name" value="Phosphorylase Kinase, domain 1"/>
    <property type="match status" value="1"/>
</dbReference>
<feature type="domain" description="Protein kinase" evidence="10">
    <location>
        <begin position="20"/>
        <end position="318"/>
    </location>
</feature>
<evidence type="ECO:0000256" key="5">
    <source>
        <dbReference type="ARBA" id="ARBA00022679"/>
    </source>
</evidence>
<dbReference type="GO" id="GO:0004707">
    <property type="term" value="F:MAP kinase activity"/>
    <property type="evidence" value="ECO:0007669"/>
    <property type="project" value="UniProtKB-EC"/>
</dbReference>
<dbReference type="InterPro" id="IPR011009">
    <property type="entry name" value="Kinase-like_dom_sf"/>
</dbReference>
<comment type="cofactor">
    <cofactor evidence="1">
        <name>Mg(2+)</name>
        <dbReference type="ChEBI" id="CHEBI:18420"/>
    </cofactor>
</comment>
<evidence type="ECO:0000256" key="6">
    <source>
        <dbReference type="ARBA" id="ARBA00022741"/>
    </source>
</evidence>
<dbReference type="EMBL" id="CAJOBA010000738">
    <property type="protein sequence ID" value="CAF3553126.1"/>
    <property type="molecule type" value="Genomic_DNA"/>
</dbReference>